<accession>A0A366EJL5</accession>
<evidence type="ECO:0000313" key="2">
    <source>
        <dbReference type="Proteomes" id="UP000253529"/>
    </source>
</evidence>
<dbReference type="AlphaFoldDB" id="A0A366EJL5"/>
<protein>
    <submittedName>
        <fullName evidence="1">Uncharacterized protein</fullName>
    </submittedName>
</protein>
<comment type="caution">
    <text evidence="1">The sequence shown here is derived from an EMBL/GenBank/DDBJ whole genome shotgun (WGS) entry which is preliminary data.</text>
</comment>
<proteinExistence type="predicted"/>
<gene>
    <name evidence="1" type="ORF">DFR50_15124</name>
</gene>
<organism evidence="1 2">
    <name type="scientific">Roseiarcus fermentans</name>
    <dbReference type="NCBI Taxonomy" id="1473586"/>
    <lineage>
        <taxon>Bacteria</taxon>
        <taxon>Pseudomonadati</taxon>
        <taxon>Pseudomonadota</taxon>
        <taxon>Alphaproteobacteria</taxon>
        <taxon>Hyphomicrobiales</taxon>
        <taxon>Roseiarcaceae</taxon>
        <taxon>Roseiarcus</taxon>
    </lineage>
</organism>
<sequence length="44" mass="5073">MRRRDGVGGGQLNFLRPFARPDSSRICIKVINHFGDEVQKVFRV</sequence>
<evidence type="ECO:0000313" key="1">
    <source>
        <dbReference type="EMBL" id="RBP02548.1"/>
    </source>
</evidence>
<keyword evidence="2" id="KW-1185">Reference proteome</keyword>
<reference evidence="1 2" key="1">
    <citation type="submission" date="2018-06" db="EMBL/GenBank/DDBJ databases">
        <title>Genomic Encyclopedia of Type Strains, Phase IV (KMG-IV): sequencing the most valuable type-strain genomes for metagenomic binning, comparative biology and taxonomic classification.</title>
        <authorList>
            <person name="Goeker M."/>
        </authorList>
    </citation>
    <scope>NUCLEOTIDE SEQUENCE [LARGE SCALE GENOMIC DNA]</scope>
    <source>
        <strain evidence="1 2">DSM 24875</strain>
    </source>
</reference>
<dbReference type="Proteomes" id="UP000253529">
    <property type="component" value="Unassembled WGS sequence"/>
</dbReference>
<dbReference type="EMBL" id="QNRK01000051">
    <property type="protein sequence ID" value="RBP02548.1"/>
    <property type="molecule type" value="Genomic_DNA"/>
</dbReference>
<name>A0A366EJL5_9HYPH</name>